<sequence length="192" mass="21059">MRSTGRMRIAAGPIYVARPPTSMSIFLRYLASSRHRLSQSRPTWNRWQSSQAGVPTDAFGLPLKPTWSVNELLSSYPTPTITAATLKRLHELSALIPPEENTQEHATLKREMEDLVKLVEAVKLADLNRGDAPATSSQKGDIPDGRIWAEGSGIQPLPLQADVPGEVTGSDLLQFAARTSDGLYIVDADKRK</sequence>
<protein>
    <submittedName>
        <fullName evidence="1">Uncharacterized protein</fullName>
    </submittedName>
</protein>
<accession>A0A166AY20</accession>
<reference evidence="1 2" key="1">
    <citation type="journal article" date="2016" name="Mol. Biol. Evol.">
        <title>Comparative Genomics of Early-Diverging Mushroom-Forming Fungi Provides Insights into the Origins of Lignocellulose Decay Capabilities.</title>
        <authorList>
            <person name="Nagy L.G."/>
            <person name="Riley R."/>
            <person name="Tritt A."/>
            <person name="Adam C."/>
            <person name="Daum C."/>
            <person name="Floudas D."/>
            <person name="Sun H."/>
            <person name="Yadav J.S."/>
            <person name="Pangilinan J."/>
            <person name="Larsson K.H."/>
            <person name="Matsuura K."/>
            <person name="Barry K."/>
            <person name="Labutti K."/>
            <person name="Kuo R."/>
            <person name="Ohm R.A."/>
            <person name="Bhattacharya S.S."/>
            <person name="Shirouzu T."/>
            <person name="Yoshinaga Y."/>
            <person name="Martin F.M."/>
            <person name="Grigoriev I.V."/>
            <person name="Hibbett D.S."/>
        </authorList>
    </citation>
    <scope>NUCLEOTIDE SEQUENCE [LARGE SCALE GENOMIC DNA]</scope>
    <source>
        <strain evidence="1 2">CBS 109695</strain>
    </source>
</reference>
<evidence type="ECO:0000313" key="1">
    <source>
        <dbReference type="EMBL" id="KZP12076.1"/>
    </source>
</evidence>
<dbReference type="AlphaFoldDB" id="A0A166AY20"/>
<proteinExistence type="predicted"/>
<gene>
    <name evidence="1" type="ORF">FIBSPDRAFT_167677</name>
</gene>
<dbReference type="EMBL" id="KV417652">
    <property type="protein sequence ID" value="KZP12076.1"/>
    <property type="molecule type" value="Genomic_DNA"/>
</dbReference>
<organism evidence="1 2">
    <name type="scientific">Athelia psychrophila</name>
    <dbReference type="NCBI Taxonomy" id="1759441"/>
    <lineage>
        <taxon>Eukaryota</taxon>
        <taxon>Fungi</taxon>
        <taxon>Dikarya</taxon>
        <taxon>Basidiomycota</taxon>
        <taxon>Agaricomycotina</taxon>
        <taxon>Agaricomycetes</taxon>
        <taxon>Agaricomycetidae</taxon>
        <taxon>Atheliales</taxon>
        <taxon>Atheliaceae</taxon>
        <taxon>Athelia</taxon>
    </lineage>
</organism>
<keyword evidence="2" id="KW-1185">Reference proteome</keyword>
<name>A0A166AY20_9AGAM</name>
<dbReference type="OrthoDB" id="5522061at2759"/>
<dbReference type="Proteomes" id="UP000076532">
    <property type="component" value="Unassembled WGS sequence"/>
</dbReference>
<evidence type="ECO:0000313" key="2">
    <source>
        <dbReference type="Proteomes" id="UP000076532"/>
    </source>
</evidence>